<feature type="compositionally biased region" description="Basic and acidic residues" evidence="1">
    <location>
        <begin position="1"/>
        <end position="20"/>
    </location>
</feature>
<reference evidence="2 3" key="1">
    <citation type="submission" date="2012-11" db="EMBL/GenBank/DDBJ databases">
        <title>Complete genome sequence of a novel phiKZ-like Vibrio phage.</title>
        <authorList>
            <person name="Luo Z."/>
            <person name="Yu Y."/>
        </authorList>
    </citation>
    <scope>NUCLEOTIDE SEQUENCE [LARGE SCALE GENOMIC DNA]</scope>
</reference>
<dbReference type="KEGG" id="vg:40102953"/>
<evidence type="ECO:0000313" key="3">
    <source>
        <dbReference type="Proteomes" id="UP000272155"/>
    </source>
</evidence>
<dbReference type="Proteomes" id="UP000272155">
    <property type="component" value="Segment"/>
</dbReference>
<accession>V9M033</accession>
<dbReference type="RefSeq" id="YP_009626053.1">
    <property type="nucleotide sequence ID" value="NC_042136.1"/>
</dbReference>
<keyword evidence="3" id="KW-1185">Reference proteome</keyword>
<dbReference type="OrthoDB" id="1720at10239"/>
<dbReference type="GeneID" id="40102953"/>
<evidence type="ECO:0000256" key="1">
    <source>
        <dbReference type="SAM" id="MobiDB-lite"/>
    </source>
</evidence>
<sequence>MAIGGKDDWEKVIEENERNTSDVPSQEPIPEQPIVKQPTTSQTAQQGAEKMSQANKTQSLLDFASVLGMNSVMSGGRSVPVVNEVMKALNDFKEEKGKSSLAPALQAIIPQEVISMDANLSPVLPGIILARRVGTSMIIAPIMFSNRELAIQLEEIHTNGLMGQNTPSKVQIKQAPNRYMDSNVIRNIMDSIKLRYAADGVNDVQLITSRVINLEDYQTPENKEAGLPQLLTGVILDEWERGMKITLTKAMVKAQHDLKTPFIDSKGQIDKNAYGPTKSATARIESVKTQSGAPLTIDGVPCSANMTVQLQTAPKEGQHLNSDAARGIVTAYSTVQLIGVPFAVYTANLMSRPQQMAFNPMMNAGVDAYPHGYHPLQAVVVMNTARAQAQMGNNSGIASFLMGLYANMTVNHNHLFTEPLRLMSNGARGNLSHIERRIDDMIMGALPKRDDKTKITEARLKDMDFTSSWIRRNIAPHASYAIDLAEFGNEAALGNFLLNLAGKTNNASENKMTVVRVLDAITDGEATRRINENRQAGKGWTMDKDILCASSIILPVGTFKHNGQLHSLEEVDEMFLSRLCPTDSTPMIQYLGAIYGDNGQTPEAVRRYKMTTMLPTLINDDVNITGTARRHYVSPEFAEFLGLCLDKLGNLNASGTMGTFASNVAIYAPSVEFAVMAAAGASGAYMATNGGLMGNASGVTYA</sequence>
<organism evidence="2 3">
    <name type="scientific">Vibrio phage VP4B</name>
    <dbReference type="NCBI Taxonomy" id="1262540"/>
    <lineage>
        <taxon>Viruses</taxon>
        <taxon>Duplodnaviria</taxon>
        <taxon>Heunggongvirae</taxon>
        <taxon>Uroviricota</taxon>
        <taxon>Caudoviricetes</taxon>
        <taxon>Chimalliviridae</taxon>
        <taxon>Gorgonvirinae</taxon>
        <taxon>Tidunavirus</taxon>
        <taxon>Tidunavirus VP4B</taxon>
    </lineage>
</organism>
<proteinExistence type="predicted"/>
<feature type="compositionally biased region" description="Polar residues" evidence="1">
    <location>
        <begin position="37"/>
        <end position="55"/>
    </location>
</feature>
<name>V9M033_9CAUD</name>
<protein>
    <submittedName>
        <fullName evidence="2">Uncharacterized protein</fullName>
    </submittedName>
</protein>
<feature type="region of interest" description="Disordered" evidence="1">
    <location>
        <begin position="1"/>
        <end position="55"/>
    </location>
</feature>
<evidence type="ECO:0000313" key="2">
    <source>
        <dbReference type="EMBL" id="AGB07191.1"/>
    </source>
</evidence>
<dbReference type="EMBL" id="KC131130">
    <property type="protein sequence ID" value="AGB07191.1"/>
    <property type="molecule type" value="Genomic_DNA"/>
</dbReference>